<dbReference type="PANTHER" id="PTHR38839:SF7">
    <property type="entry name" value="TRANSCRIPTIONAL REGULATOR WHIB4"/>
    <property type="match status" value="1"/>
</dbReference>
<comment type="PTM">
    <text evidence="11">Upon Fe-S cluster removal intramolecular disulfide bonds are formed.</text>
</comment>
<comment type="cofactor">
    <cofactor evidence="11">
        <name>[4Fe-4S] cluster</name>
        <dbReference type="ChEBI" id="CHEBI:49883"/>
    </cofactor>
    <text evidence="11">Binds 1 [4Fe-4S] cluster per subunit. Following nitrosylation of the [4Fe-4S] cluster binds 1 [4Fe-8(NO)] cluster per subunit.</text>
</comment>
<gene>
    <name evidence="11" type="primary">whiB</name>
    <name evidence="14" type="ORF">GCM10023203_27860</name>
</gene>
<evidence type="ECO:0000256" key="10">
    <source>
        <dbReference type="ARBA" id="ARBA00023163"/>
    </source>
</evidence>
<keyword evidence="4 11" id="KW-0479">Metal-binding</keyword>
<keyword evidence="7 11" id="KW-0805">Transcription regulation</keyword>
<evidence type="ECO:0000256" key="2">
    <source>
        <dbReference type="ARBA" id="ARBA00006597"/>
    </source>
</evidence>
<dbReference type="PROSITE" id="PS51674">
    <property type="entry name" value="4FE4S_WBL"/>
    <property type="match status" value="1"/>
</dbReference>
<feature type="binding site" evidence="11">
    <location>
        <position position="17"/>
    </location>
    <ligand>
        <name>[4Fe-4S] cluster</name>
        <dbReference type="ChEBI" id="CHEBI:49883"/>
    </ligand>
</feature>
<evidence type="ECO:0000256" key="7">
    <source>
        <dbReference type="ARBA" id="ARBA00023015"/>
    </source>
</evidence>
<sequence length="135" mass="14680">MPASAATSIDWRHSARCRDEDPETLFVQGAQQRDAREVCTACPVRTECLAHALDNRIRFGVWGGMTERERRALLKRRPDVISWAALLESARRAAAASPPANPQAPARPRRTARPAAVEAPRTAGAAEGGDQRDVG</sequence>
<dbReference type="Pfam" id="PF02467">
    <property type="entry name" value="Whib"/>
    <property type="match status" value="1"/>
</dbReference>
<keyword evidence="11" id="KW-0963">Cytoplasm</keyword>
<comment type="PTM">
    <text evidence="11">The Fe-S cluster can be nitrosylated by nitric oxide (NO).</text>
</comment>
<evidence type="ECO:0000256" key="9">
    <source>
        <dbReference type="ARBA" id="ARBA00023157"/>
    </source>
</evidence>
<reference evidence="15" key="1">
    <citation type="journal article" date="2019" name="Int. J. Syst. Evol. Microbiol.">
        <title>The Global Catalogue of Microorganisms (GCM) 10K type strain sequencing project: providing services to taxonomists for standard genome sequencing and annotation.</title>
        <authorList>
            <consortium name="The Broad Institute Genomics Platform"/>
            <consortium name="The Broad Institute Genome Sequencing Center for Infectious Disease"/>
            <person name="Wu L."/>
            <person name="Ma J."/>
        </authorList>
    </citation>
    <scope>NUCLEOTIDE SEQUENCE [LARGE SCALE GENOMIC DNA]</scope>
    <source>
        <strain evidence="15">JCM 17983</strain>
    </source>
</reference>
<name>A0ABP9EIV5_9PSEU</name>
<evidence type="ECO:0000256" key="4">
    <source>
        <dbReference type="ARBA" id="ARBA00022723"/>
    </source>
</evidence>
<keyword evidence="6 11" id="KW-0411">Iron-sulfur</keyword>
<evidence type="ECO:0000313" key="15">
    <source>
        <dbReference type="Proteomes" id="UP001500457"/>
    </source>
</evidence>
<keyword evidence="8 11" id="KW-0238">DNA-binding</keyword>
<feature type="compositionally biased region" description="Low complexity" evidence="12">
    <location>
        <begin position="91"/>
        <end position="106"/>
    </location>
</feature>
<proteinExistence type="inferred from homology"/>
<keyword evidence="3 11" id="KW-0004">4Fe-4S</keyword>
<evidence type="ECO:0000256" key="5">
    <source>
        <dbReference type="ARBA" id="ARBA00023004"/>
    </source>
</evidence>
<comment type="caution">
    <text evidence="14">The sequence shown here is derived from an EMBL/GenBank/DDBJ whole genome shotgun (WGS) entry which is preliminary data.</text>
</comment>
<evidence type="ECO:0000313" key="14">
    <source>
        <dbReference type="EMBL" id="GAA4876038.1"/>
    </source>
</evidence>
<dbReference type="Proteomes" id="UP001500457">
    <property type="component" value="Unassembled WGS sequence"/>
</dbReference>
<comment type="function">
    <text evidence="11">Acts as a transcriptional regulator. Probably redox-responsive. The apo- but not holo-form probably binds DNA.</text>
</comment>
<comment type="subcellular location">
    <subcellularLocation>
        <location evidence="1 11">Cytoplasm</location>
    </subcellularLocation>
</comment>
<keyword evidence="5 11" id="KW-0408">Iron</keyword>
<feature type="binding site" evidence="11">
    <location>
        <position position="39"/>
    </location>
    <ligand>
        <name>[4Fe-4S] cluster</name>
        <dbReference type="ChEBI" id="CHEBI:49883"/>
    </ligand>
</feature>
<dbReference type="PANTHER" id="PTHR38839">
    <property type="entry name" value="TRANSCRIPTIONAL REGULATOR WHID-RELATED"/>
    <property type="match status" value="1"/>
</dbReference>
<keyword evidence="15" id="KW-1185">Reference proteome</keyword>
<evidence type="ECO:0000256" key="6">
    <source>
        <dbReference type="ARBA" id="ARBA00023014"/>
    </source>
</evidence>
<accession>A0ABP9EIV5</accession>
<protein>
    <recommendedName>
        <fullName evidence="11">Transcriptional regulator WhiB</fullName>
    </recommendedName>
</protein>
<organism evidence="14 15">
    <name type="scientific">Actinomycetospora straminea</name>
    <dbReference type="NCBI Taxonomy" id="663607"/>
    <lineage>
        <taxon>Bacteria</taxon>
        <taxon>Bacillati</taxon>
        <taxon>Actinomycetota</taxon>
        <taxon>Actinomycetes</taxon>
        <taxon>Pseudonocardiales</taxon>
        <taxon>Pseudonocardiaceae</taxon>
        <taxon>Actinomycetospora</taxon>
    </lineage>
</organism>
<dbReference type="EMBL" id="BAABHQ010000006">
    <property type="protein sequence ID" value="GAA4876038.1"/>
    <property type="molecule type" value="Genomic_DNA"/>
</dbReference>
<keyword evidence="10 11" id="KW-0804">Transcription</keyword>
<evidence type="ECO:0000256" key="3">
    <source>
        <dbReference type="ARBA" id="ARBA00022485"/>
    </source>
</evidence>
<dbReference type="HAMAP" id="MF_01479">
    <property type="entry name" value="WhiB"/>
    <property type="match status" value="1"/>
</dbReference>
<feature type="domain" description="4Fe-4S Wbl-type" evidence="13">
    <location>
        <begin position="16"/>
        <end position="72"/>
    </location>
</feature>
<evidence type="ECO:0000256" key="1">
    <source>
        <dbReference type="ARBA" id="ARBA00004496"/>
    </source>
</evidence>
<feature type="region of interest" description="Disordered" evidence="12">
    <location>
        <begin position="91"/>
        <end position="135"/>
    </location>
</feature>
<evidence type="ECO:0000256" key="11">
    <source>
        <dbReference type="HAMAP-Rule" id="MF_01479"/>
    </source>
</evidence>
<evidence type="ECO:0000259" key="13">
    <source>
        <dbReference type="PROSITE" id="PS51674"/>
    </source>
</evidence>
<keyword evidence="9 11" id="KW-1015">Disulfide bond</keyword>
<evidence type="ECO:0000256" key="8">
    <source>
        <dbReference type="ARBA" id="ARBA00023125"/>
    </source>
</evidence>
<feature type="binding site" evidence="11">
    <location>
        <position position="48"/>
    </location>
    <ligand>
        <name>[4Fe-4S] cluster</name>
        <dbReference type="ChEBI" id="CHEBI:49883"/>
    </ligand>
</feature>
<feature type="compositionally biased region" description="Low complexity" evidence="12">
    <location>
        <begin position="113"/>
        <end position="123"/>
    </location>
</feature>
<evidence type="ECO:0000256" key="12">
    <source>
        <dbReference type="SAM" id="MobiDB-lite"/>
    </source>
</evidence>
<feature type="binding site" evidence="11">
    <location>
        <position position="42"/>
    </location>
    <ligand>
        <name>[4Fe-4S] cluster</name>
        <dbReference type="ChEBI" id="CHEBI:49883"/>
    </ligand>
</feature>
<dbReference type="InterPro" id="IPR003482">
    <property type="entry name" value="Whib"/>
</dbReference>
<dbReference type="InterPro" id="IPR034768">
    <property type="entry name" value="4FE4S_WBL"/>
</dbReference>
<comment type="similarity">
    <text evidence="2 11">Belongs to the WhiB family.</text>
</comment>